<dbReference type="InterPro" id="IPR008042">
    <property type="entry name" value="Retrotrans_Pao"/>
</dbReference>
<protein>
    <submittedName>
        <fullName evidence="1">(salmon louse) hypothetical protein</fullName>
    </submittedName>
</protein>
<dbReference type="EMBL" id="CAJNVT010000215">
    <property type="protein sequence ID" value="CAF2747626.1"/>
    <property type="molecule type" value="Genomic_DNA"/>
</dbReference>
<proteinExistence type="predicted"/>
<dbReference type="PANTHER" id="PTHR22955">
    <property type="entry name" value="RETROTRANSPOSON"/>
    <property type="match status" value="1"/>
</dbReference>
<gene>
    <name evidence="1" type="ORF">LSAA_369</name>
</gene>
<accession>A0A817FGA7</accession>
<dbReference type="Pfam" id="PF05380">
    <property type="entry name" value="Peptidase_A17"/>
    <property type="match status" value="1"/>
</dbReference>
<evidence type="ECO:0000313" key="2">
    <source>
        <dbReference type="Proteomes" id="UP000675881"/>
    </source>
</evidence>
<reference evidence="1" key="1">
    <citation type="submission" date="2021-02" db="EMBL/GenBank/DDBJ databases">
        <authorList>
            <person name="Bekaert M."/>
        </authorList>
    </citation>
    <scope>NUCLEOTIDE SEQUENCE</scope>
    <source>
        <strain evidence="1">IoA-00</strain>
    </source>
</reference>
<dbReference type="PANTHER" id="PTHR22955:SF69">
    <property type="entry name" value="REVERSE TRANSCRIPTASE_RETROTRANSPOSON-DERIVED PROTEIN RNASE H-LIKE DOMAIN-CONTAINING PROTEIN"/>
    <property type="match status" value="1"/>
</dbReference>
<organism evidence="1 2">
    <name type="scientific">Lepeophtheirus salmonis</name>
    <name type="common">Salmon louse</name>
    <name type="synonym">Caligus salmonis</name>
    <dbReference type="NCBI Taxonomy" id="72036"/>
    <lineage>
        <taxon>Eukaryota</taxon>
        <taxon>Metazoa</taxon>
        <taxon>Ecdysozoa</taxon>
        <taxon>Arthropoda</taxon>
        <taxon>Crustacea</taxon>
        <taxon>Multicrustacea</taxon>
        <taxon>Hexanauplia</taxon>
        <taxon>Copepoda</taxon>
        <taxon>Siphonostomatoida</taxon>
        <taxon>Caligidae</taxon>
        <taxon>Lepeophtheirus</taxon>
    </lineage>
</organism>
<keyword evidence="2" id="KW-1185">Reference proteome</keyword>
<sequence>MAHEEQLKRNEHMELFNDQIDELEENDFIQEVNPKENEEGFYLNIQGVFQTTINKRTILSDIARIWDPLGIFAHVLIELRIDFQSLWARGIDWDTVLEEKKKAEVWKTKIKSLDLLKEVQIIRSLRPKHLVGKPEIHGFADGGE</sequence>
<evidence type="ECO:0000313" key="1">
    <source>
        <dbReference type="EMBL" id="CAF2747626.1"/>
    </source>
</evidence>
<comment type="caution">
    <text evidence="1">The sequence shown here is derived from an EMBL/GenBank/DDBJ whole genome shotgun (WGS) entry which is preliminary data.</text>
</comment>
<name>A0A817FGA7_LEPSM</name>
<dbReference type="Proteomes" id="UP000675881">
    <property type="component" value="Unassembled WGS sequence"/>
</dbReference>
<dbReference type="AlphaFoldDB" id="A0A817FGA7"/>